<dbReference type="Gene3D" id="3.40.1580.10">
    <property type="entry name" value="SMI1/KNR4-like"/>
    <property type="match status" value="1"/>
</dbReference>
<comment type="caution">
    <text evidence="2">The sequence shown here is derived from an EMBL/GenBank/DDBJ whole genome shotgun (WGS) entry which is preliminary data.</text>
</comment>
<gene>
    <name evidence="2" type="ORF">GCM10011379_01410</name>
</gene>
<feature type="domain" description="Knr4/Smi1-like" evidence="1">
    <location>
        <begin position="16"/>
        <end position="135"/>
    </location>
</feature>
<accession>A0A917ILY2</accession>
<dbReference type="SUPFAM" id="SSF160631">
    <property type="entry name" value="SMI1/KNR4-like"/>
    <property type="match status" value="1"/>
</dbReference>
<reference evidence="2" key="1">
    <citation type="journal article" date="2014" name="Int. J. Syst. Evol. Microbiol.">
        <title>Complete genome sequence of Corynebacterium casei LMG S-19264T (=DSM 44701T), isolated from a smear-ripened cheese.</title>
        <authorList>
            <consortium name="US DOE Joint Genome Institute (JGI-PGF)"/>
            <person name="Walter F."/>
            <person name="Albersmeier A."/>
            <person name="Kalinowski J."/>
            <person name="Ruckert C."/>
        </authorList>
    </citation>
    <scope>NUCLEOTIDE SEQUENCE</scope>
    <source>
        <strain evidence="2">CGMCC 1.15290</strain>
    </source>
</reference>
<keyword evidence="3" id="KW-1185">Reference proteome</keyword>
<evidence type="ECO:0000313" key="2">
    <source>
        <dbReference type="EMBL" id="GGH57105.1"/>
    </source>
</evidence>
<name>A0A917ILY2_9BACT</name>
<dbReference type="InterPro" id="IPR018958">
    <property type="entry name" value="Knr4/Smi1-like_dom"/>
</dbReference>
<proteinExistence type="predicted"/>
<dbReference type="SMART" id="SM00860">
    <property type="entry name" value="SMI1_KNR4"/>
    <property type="match status" value="1"/>
</dbReference>
<dbReference type="Pfam" id="PF09346">
    <property type="entry name" value="SMI1_KNR4"/>
    <property type="match status" value="1"/>
</dbReference>
<dbReference type="InterPro" id="IPR037883">
    <property type="entry name" value="Knr4/Smi1-like_sf"/>
</dbReference>
<evidence type="ECO:0000259" key="1">
    <source>
        <dbReference type="SMART" id="SM00860"/>
    </source>
</evidence>
<dbReference type="Proteomes" id="UP000627292">
    <property type="component" value="Unassembled WGS sequence"/>
</dbReference>
<dbReference type="AlphaFoldDB" id="A0A917ILY2"/>
<evidence type="ECO:0000313" key="3">
    <source>
        <dbReference type="Proteomes" id="UP000627292"/>
    </source>
</evidence>
<sequence>MGFLQEYKSFKGLRESATEAQIAALEAQLKVKFPAAYREIFQILGRQFAFDIGQENSFVDPDYKGMLMKAKEIAAACADTIDVGGKDFVFCCFLETEYIWFFKTDEGDNPPVYAYEKGGDTYEKVADSLVSFVKNVSWYQGYLLLKERRSRMGRG</sequence>
<dbReference type="EMBL" id="BMIB01000001">
    <property type="protein sequence ID" value="GGH57105.1"/>
    <property type="molecule type" value="Genomic_DNA"/>
</dbReference>
<organism evidence="2 3">
    <name type="scientific">Filimonas zeae</name>
    <dbReference type="NCBI Taxonomy" id="1737353"/>
    <lineage>
        <taxon>Bacteria</taxon>
        <taxon>Pseudomonadati</taxon>
        <taxon>Bacteroidota</taxon>
        <taxon>Chitinophagia</taxon>
        <taxon>Chitinophagales</taxon>
        <taxon>Chitinophagaceae</taxon>
        <taxon>Filimonas</taxon>
    </lineage>
</organism>
<protein>
    <recommendedName>
        <fullName evidence="1">Knr4/Smi1-like domain-containing protein</fullName>
    </recommendedName>
</protein>
<reference evidence="2" key="2">
    <citation type="submission" date="2020-09" db="EMBL/GenBank/DDBJ databases">
        <authorList>
            <person name="Sun Q."/>
            <person name="Zhou Y."/>
        </authorList>
    </citation>
    <scope>NUCLEOTIDE SEQUENCE</scope>
    <source>
        <strain evidence="2">CGMCC 1.15290</strain>
    </source>
</reference>